<dbReference type="PROSITE" id="PS51477">
    <property type="entry name" value="PAH"/>
    <property type="match status" value="2"/>
</dbReference>
<keyword evidence="2" id="KW-0678">Repressor</keyword>
<dbReference type="OrthoDB" id="1113274at2759"/>
<sequence length="302" mass="34049">MKKKKMPSEDAKAVKKEEAEEDDKSLSSLIGKKPTNANSGISLRKLKKEEIDDNKPNKSSLSGSLLNPVKKEEIDEKPVSSAGVSKGLGGQFQTTAGRSVPLLKPFKDWAFLLYSYVKEAFHDEPAKFKEFIKVLEDYKFHRVDEASTFARVVELLKDHVDLLHAFSVLFPEANITVPLEAYQGLGRFQTIIGTSVPRKNKAALLYMAKVKEAFHDEPAKYIEFLKVLEDVRARRFDGASAIAKVEEFMKEHDDLLRAFSVLFPEANINVPPKAKQQIAPDDHKRKRADQSDGADFMNKRKV</sequence>
<evidence type="ECO:0000256" key="3">
    <source>
        <dbReference type="ARBA" id="ARBA00023242"/>
    </source>
</evidence>
<keyword evidence="3 4" id="KW-0539">Nucleus</keyword>
<evidence type="ECO:0000256" key="4">
    <source>
        <dbReference type="PROSITE-ProRule" id="PRU00810"/>
    </source>
</evidence>
<gene>
    <name evidence="6" type="ORF">ANE_LOCUS2377</name>
</gene>
<dbReference type="GO" id="GO:0000118">
    <property type="term" value="C:histone deacetylase complex"/>
    <property type="evidence" value="ECO:0007669"/>
    <property type="project" value="TreeGrafter"/>
</dbReference>
<dbReference type="InterPro" id="IPR003822">
    <property type="entry name" value="PAH"/>
</dbReference>
<comment type="caution">
    <text evidence="6">The sequence shown here is derived from an EMBL/GenBank/DDBJ whole genome shotgun (WGS) entry which is preliminary data.</text>
</comment>
<dbReference type="GO" id="GO:0000122">
    <property type="term" value="P:negative regulation of transcription by RNA polymerase II"/>
    <property type="evidence" value="ECO:0007669"/>
    <property type="project" value="TreeGrafter"/>
</dbReference>
<organism evidence="6 7">
    <name type="scientific">Arabis nemorensis</name>
    <dbReference type="NCBI Taxonomy" id="586526"/>
    <lineage>
        <taxon>Eukaryota</taxon>
        <taxon>Viridiplantae</taxon>
        <taxon>Streptophyta</taxon>
        <taxon>Embryophyta</taxon>
        <taxon>Tracheophyta</taxon>
        <taxon>Spermatophyta</taxon>
        <taxon>Magnoliopsida</taxon>
        <taxon>eudicotyledons</taxon>
        <taxon>Gunneridae</taxon>
        <taxon>Pentapetalae</taxon>
        <taxon>rosids</taxon>
        <taxon>malvids</taxon>
        <taxon>Brassicales</taxon>
        <taxon>Brassicaceae</taxon>
        <taxon>Arabideae</taxon>
        <taxon>Arabis</taxon>
    </lineage>
</organism>
<evidence type="ECO:0000256" key="5">
    <source>
        <dbReference type="SAM" id="MobiDB-lite"/>
    </source>
</evidence>
<reference evidence="6" key="1">
    <citation type="submission" date="2019-07" db="EMBL/GenBank/DDBJ databases">
        <authorList>
            <person name="Dittberner H."/>
        </authorList>
    </citation>
    <scope>NUCLEOTIDE SEQUENCE [LARGE SCALE GENOMIC DNA]</scope>
</reference>
<feature type="compositionally biased region" description="Basic and acidic residues" evidence="5">
    <location>
        <begin position="47"/>
        <end position="56"/>
    </location>
</feature>
<keyword evidence="7" id="KW-1185">Reference proteome</keyword>
<dbReference type="InterPro" id="IPR036600">
    <property type="entry name" value="PAH_sf"/>
</dbReference>
<accession>A0A565ASD7</accession>
<dbReference type="GO" id="GO:0003714">
    <property type="term" value="F:transcription corepressor activity"/>
    <property type="evidence" value="ECO:0007669"/>
    <property type="project" value="InterPro"/>
</dbReference>
<feature type="compositionally biased region" description="Basic and acidic residues" evidence="5">
    <location>
        <begin position="1"/>
        <end position="18"/>
    </location>
</feature>
<evidence type="ECO:0000313" key="6">
    <source>
        <dbReference type="EMBL" id="VVA91932.1"/>
    </source>
</evidence>
<dbReference type="InterPro" id="IPR039774">
    <property type="entry name" value="Sin3-like"/>
</dbReference>
<evidence type="ECO:0000256" key="2">
    <source>
        <dbReference type="ARBA" id="ARBA00022491"/>
    </source>
</evidence>
<dbReference type="PANTHER" id="PTHR12346">
    <property type="entry name" value="SIN3B-RELATED"/>
    <property type="match status" value="1"/>
</dbReference>
<dbReference type="SUPFAM" id="SSF47762">
    <property type="entry name" value="PAH2 domain"/>
    <property type="match status" value="2"/>
</dbReference>
<comment type="subcellular location">
    <subcellularLocation>
        <location evidence="1 4">Nucleus</location>
    </subcellularLocation>
</comment>
<name>A0A565ASD7_9BRAS</name>
<dbReference type="GO" id="GO:0000785">
    <property type="term" value="C:chromatin"/>
    <property type="evidence" value="ECO:0007669"/>
    <property type="project" value="TreeGrafter"/>
</dbReference>
<dbReference type="AlphaFoldDB" id="A0A565ASD7"/>
<dbReference type="Pfam" id="PF02671">
    <property type="entry name" value="PAH"/>
    <property type="match status" value="2"/>
</dbReference>
<feature type="region of interest" description="Disordered" evidence="5">
    <location>
        <begin position="1"/>
        <end position="67"/>
    </location>
</feature>
<dbReference type="PANTHER" id="PTHR12346:SF0">
    <property type="entry name" value="SIN3A, ISOFORM G"/>
    <property type="match status" value="1"/>
</dbReference>
<dbReference type="Proteomes" id="UP000489600">
    <property type="component" value="Unassembled WGS sequence"/>
</dbReference>
<dbReference type="EMBL" id="CABITT030000001">
    <property type="protein sequence ID" value="VVA91932.1"/>
    <property type="molecule type" value="Genomic_DNA"/>
</dbReference>
<proteinExistence type="predicted"/>
<evidence type="ECO:0000313" key="7">
    <source>
        <dbReference type="Proteomes" id="UP000489600"/>
    </source>
</evidence>
<protein>
    <submittedName>
        <fullName evidence="6">Uncharacterized protein</fullName>
    </submittedName>
</protein>
<dbReference type="Gene3D" id="1.20.1160.11">
    <property type="entry name" value="Paired amphipathic helix"/>
    <property type="match status" value="2"/>
</dbReference>
<feature type="region of interest" description="Disordered" evidence="5">
    <location>
        <begin position="273"/>
        <end position="302"/>
    </location>
</feature>
<evidence type="ECO:0000256" key="1">
    <source>
        <dbReference type="ARBA" id="ARBA00004123"/>
    </source>
</evidence>